<dbReference type="Proteomes" id="UP000070501">
    <property type="component" value="Unassembled WGS sequence"/>
</dbReference>
<sequence length="110" mass="11988">MHTTTLALIFSVALSQVAAYDITFWANKGCRSGAPVHWMGGPNQGCRQDWLGTYASAMVKSTGSVDDNFMLVFFSSPDCNPDTIIWNGDENTGGCIEVNNAKSFEVWDLS</sequence>
<dbReference type="OrthoDB" id="2129288at2759"/>
<protein>
    <submittedName>
        <fullName evidence="2">Uncharacterized protein</fullName>
    </submittedName>
</protein>
<evidence type="ECO:0000313" key="2">
    <source>
        <dbReference type="EMBL" id="KXJ91838.1"/>
    </source>
</evidence>
<keyword evidence="3" id="KW-1185">Reference proteome</keyword>
<name>A0A136J3L9_9PEZI</name>
<dbReference type="EMBL" id="KQ964249">
    <property type="protein sequence ID" value="KXJ91838.1"/>
    <property type="molecule type" value="Genomic_DNA"/>
</dbReference>
<dbReference type="InParanoid" id="A0A136J3L9"/>
<reference evidence="3" key="1">
    <citation type="submission" date="2016-02" db="EMBL/GenBank/DDBJ databases">
        <title>Draft genome sequence of Microdochium bolleyi, a fungal endophyte of beachgrass.</title>
        <authorList>
            <consortium name="DOE Joint Genome Institute"/>
            <person name="David A.S."/>
            <person name="May G."/>
            <person name="Haridas S."/>
            <person name="Lim J."/>
            <person name="Wang M."/>
            <person name="Labutti K."/>
            <person name="Lipzen A."/>
            <person name="Barry K."/>
            <person name="Grigoriev I.V."/>
        </authorList>
    </citation>
    <scope>NUCLEOTIDE SEQUENCE [LARGE SCALE GENOMIC DNA]</scope>
    <source>
        <strain evidence="3">J235TASD1</strain>
    </source>
</reference>
<organism evidence="2 3">
    <name type="scientific">Microdochium bolleyi</name>
    <dbReference type="NCBI Taxonomy" id="196109"/>
    <lineage>
        <taxon>Eukaryota</taxon>
        <taxon>Fungi</taxon>
        <taxon>Dikarya</taxon>
        <taxon>Ascomycota</taxon>
        <taxon>Pezizomycotina</taxon>
        <taxon>Sordariomycetes</taxon>
        <taxon>Xylariomycetidae</taxon>
        <taxon>Xylariales</taxon>
        <taxon>Microdochiaceae</taxon>
        <taxon>Microdochium</taxon>
    </lineage>
</organism>
<evidence type="ECO:0000256" key="1">
    <source>
        <dbReference type="SAM" id="SignalP"/>
    </source>
</evidence>
<keyword evidence="1" id="KW-0732">Signal</keyword>
<feature type="signal peptide" evidence="1">
    <location>
        <begin position="1"/>
        <end position="19"/>
    </location>
</feature>
<gene>
    <name evidence="2" type="ORF">Micbo1qcDRAFT_174860</name>
</gene>
<proteinExistence type="predicted"/>
<evidence type="ECO:0000313" key="3">
    <source>
        <dbReference type="Proteomes" id="UP000070501"/>
    </source>
</evidence>
<feature type="chain" id="PRO_5007293432" evidence="1">
    <location>
        <begin position="20"/>
        <end position="110"/>
    </location>
</feature>
<accession>A0A136J3L9</accession>
<dbReference type="AlphaFoldDB" id="A0A136J3L9"/>